<dbReference type="Proteomes" id="UP000005239">
    <property type="component" value="Unassembled WGS sequence"/>
</dbReference>
<reference evidence="3" key="2">
    <citation type="submission" date="2022-06" db="UniProtKB">
        <authorList>
            <consortium name="EnsemblMetazoa"/>
        </authorList>
    </citation>
    <scope>IDENTIFICATION</scope>
    <source>
        <strain evidence="3">PS312</strain>
    </source>
</reference>
<accession>A0A454XX77</accession>
<feature type="compositionally biased region" description="Gly residues" evidence="1">
    <location>
        <begin position="255"/>
        <end position="264"/>
    </location>
</feature>
<keyword evidence="2" id="KW-0732">Signal</keyword>
<protein>
    <submittedName>
        <fullName evidence="3">Uncharacterized protein</fullName>
    </submittedName>
</protein>
<name>A0A454XX77_PRIPA</name>
<keyword evidence="4" id="KW-1185">Reference proteome</keyword>
<reference evidence="4" key="1">
    <citation type="journal article" date="2008" name="Nat. Genet.">
        <title>The Pristionchus pacificus genome provides a unique perspective on nematode lifestyle and parasitism.</title>
        <authorList>
            <person name="Dieterich C."/>
            <person name="Clifton S.W."/>
            <person name="Schuster L.N."/>
            <person name="Chinwalla A."/>
            <person name="Delehaunty K."/>
            <person name="Dinkelacker I."/>
            <person name="Fulton L."/>
            <person name="Fulton R."/>
            <person name="Godfrey J."/>
            <person name="Minx P."/>
            <person name="Mitreva M."/>
            <person name="Roeseler W."/>
            <person name="Tian H."/>
            <person name="Witte H."/>
            <person name="Yang S.P."/>
            <person name="Wilson R.K."/>
            <person name="Sommer R.J."/>
        </authorList>
    </citation>
    <scope>NUCLEOTIDE SEQUENCE [LARGE SCALE GENOMIC DNA]</scope>
    <source>
        <strain evidence="4">PS312</strain>
    </source>
</reference>
<feature type="compositionally biased region" description="Low complexity" evidence="1">
    <location>
        <begin position="30"/>
        <end position="55"/>
    </location>
</feature>
<evidence type="ECO:0000256" key="1">
    <source>
        <dbReference type="SAM" id="MobiDB-lite"/>
    </source>
</evidence>
<feature type="signal peptide" evidence="2">
    <location>
        <begin position="1"/>
        <end position="15"/>
    </location>
</feature>
<dbReference type="OrthoDB" id="5843337at2759"/>
<gene>
    <name evidence="3" type="primary">WBGene00091679</name>
</gene>
<evidence type="ECO:0000313" key="4">
    <source>
        <dbReference type="Proteomes" id="UP000005239"/>
    </source>
</evidence>
<feature type="region of interest" description="Disordered" evidence="1">
    <location>
        <begin position="18"/>
        <end position="55"/>
    </location>
</feature>
<feature type="compositionally biased region" description="Low complexity" evidence="1">
    <location>
        <begin position="67"/>
        <end position="81"/>
    </location>
</feature>
<organism evidence="3 4">
    <name type="scientific">Pristionchus pacificus</name>
    <name type="common">Parasitic nematode worm</name>
    <dbReference type="NCBI Taxonomy" id="54126"/>
    <lineage>
        <taxon>Eukaryota</taxon>
        <taxon>Metazoa</taxon>
        <taxon>Ecdysozoa</taxon>
        <taxon>Nematoda</taxon>
        <taxon>Chromadorea</taxon>
        <taxon>Rhabditida</taxon>
        <taxon>Rhabditina</taxon>
        <taxon>Diplogasteromorpha</taxon>
        <taxon>Diplogasteroidea</taxon>
        <taxon>Neodiplogasteridae</taxon>
        <taxon>Pristionchus</taxon>
    </lineage>
</organism>
<evidence type="ECO:0000313" key="3">
    <source>
        <dbReference type="EnsemblMetazoa" id="PPA02125.1"/>
    </source>
</evidence>
<dbReference type="PANTHER" id="PTHR36514:SF3">
    <property type="entry name" value="ASCARIS SUUM EPICUTICLIN PROTEIN RELATED"/>
    <property type="match status" value="1"/>
</dbReference>
<sequence>MRLFLILILVYFVRSQETTEKPLTENPPEVSVTTVPPIGTTVPGGSTTVPSLGTTVPSVATTVNTTVTTTGTTPIPSSTGVVETERTTKKSQNGYGDEVVTPPTHASTTHKANGEKDTHVVPAKVANRHALFFSGYDKDRSLRARRAAQNGYGDEPITPAGNSYAEDDYEEGTTTTSTTTTPSTTKKAQNGYGDEAITPSKSDDAYAPQSEQEYAPVEPYAPPSPAVTDGGYKRIRRGSQNGYGDEAVTPADNGYGNGGNGGGQDEYAPATVSQGGYGEESVQKSGYNRRKRGNEYGDEQMTPSSKGKGSGYESEVEQPYGIQGQNEVTDVPQVTSGY</sequence>
<feature type="region of interest" description="Disordered" evidence="1">
    <location>
        <begin position="148"/>
        <end position="338"/>
    </location>
</feature>
<feature type="chain" id="PRO_5043646856" evidence="2">
    <location>
        <begin position="16"/>
        <end position="338"/>
    </location>
</feature>
<dbReference type="EnsemblMetazoa" id="PPA02125.1">
    <property type="protein sequence ID" value="PPA02125.1"/>
    <property type="gene ID" value="WBGene00091679"/>
</dbReference>
<evidence type="ECO:0000256" key="2">
    <source>
        <dbReference type="SAM" id="SignalP"/>
    </source>
</evidence>
<feature type="compositionally biased region" description="Low complexity" evidence="1">
    <location>
        <begin position="173"/>
        <end position="185"/>
    </location>
</feature>
<dbReference type="PANTHER" id="PTHR36514">
    <property type="entry name" value="PROTEIN CBG00436"/>
    <property type="match status" value="1"/>
</dbReference>
<feature type="compositionally biased region" description="Polar residues" evidence="1">
    <location>
        <begin position="323"/>
        <end position="338"/>
    </location>
</feature>
<feature type="region of interest" description="Disordered" evidence="1">
    <location>
        <begin position="67"/>
        <end position="118"/>
    </location>
</feature>
<proteinExistence type="predicted"/>
<accession>A0A8R1Y5W5</accession>
<dbReference type="AlphaFoldDB" id="A0A454XX77"/>